<dbReference type="EMBL" id="MN739993">
    <property type="protein sequence ID" value="QHT81885.1"/>
    <property type="molecule type" value="Genomic_DNA"/>
</dbReference>
<dbReference type="AlphaFoldDB" id="A0A6C0HP60"/>
<reference evidence="1" key="1">
    <citation type="journal article" date="2020" name="Nature">
        <title>Giant virus diversity and host interactions through global metagenomics.</title>
        <authorList>
            <person name="Schulz F."/>
            <person name="Roux S."/>
            <person name="Paez-Espino D."/>
            <person name="Jungbluth S."/>
            <person name="Walsh D.A."/>
            <person name="Denef V.J."/>
            <person name="McMahon K.D."/>
            <person name="Konstantinidis K.T."/>
            <person name="Eloe-Fadrosh E.A."/>
            <person name="Kyrpides N.C."/>
            <person name="Woyke T."/>
        </authorList>
    </citation>
    <scope>NUCLEOTIDE SEQUENCE</scope>
    <source>
        <strain evidence="1">GVMAG-M-3300023184-160</strain>
    </source>
</reference>
<proteinExistence type="predicted"/>
<evidence type="ECO:0000313" key="1">
    <source>
        <dbReference type="EMBL" id="QHT81885.1"/>
    </source>
</evidence>
<accession>A0A6C0HP60</accession>
<name>A0A6C0HP60_9ZZZZ</name>
<sequence length="95" mass="10758">MYLALAILCLLFTFTFREPFVIERVVDKYPNGSMDLLYQAKFSPGCCPSFYTSSSGCLCKSEDIHPMIMSRGGNQMTIPLPRISETIVQETPYMD</sequence>
<organism evidence="1">
    <name type="scientific">viral metagenome</name>
    <dbReference type="NCBI Taxonomy" id="1070528"/>
    <lineage>
        <taxon>unclassified sequences</taxon>
        <taxon>metagenomes</taxon>
        <taxon>organismal metagenomes</taxon>
    </lineage>
</organism>
<protein>
    <submittedName>
        <fullName evidence="1">Uncharacterized protein</fullName>
    </submittedName>
</protein>